<keyword evidence="2" id="KW-1185">Reference proteome</keyword>
<comment type="caution">
    <text evidence="1">The sequence shown here is derived from an EMBL/GenBank/DDBJ whole genome shotgun (WGS) entry which is preliminary data.</text>
</comment>
<name>A0A2M9CJ23_9MICO</name>
<dbReference type="RefSeq" id="WP_100364154.1">
    <property type="nucleotide sequence ID" value="NZ_PGFF01000001.1"/>
</dbReference>
<evidence type="ECO:0008006" key="3">
    <source>
        <dbReference type="Google" id="ProtNLM"/>
    </source>
</evidence>
<dbReference type="OrthoDB" id="5121090at2"/>
<dbReference type="Proteomes" id="UP000228758">
    <property type="component" value="Unassembled WGS sequence"/>
</dbReference>
<evidence type="ECO:0000313" key="1">
    <source>
        <dbReference type="EMBL" id="PJJ71901.1"/>
    </source>
</evidence>
<gene>
    <name evidence="1" type="ORF">CLV46_1457</name>
</gene>
<dbReference type="AlphaFoldDB" id="A0A2M9CJ23"/>
<accession>A0A2M9CJ23</accession>
<sequence length="72" mass="7732">MNDTTTTTKNGTWVAFGDAGAVGSIHRMEDGYLVRLLGDEQVRPVYPSLEVAKSALVAALPSGSGRPEFREH</sequence>
<organism evidence="1 2">
    <name type="scientific">Diaminobutyricimonas aerilata</name>
    <dbReference type="NCBI Taxonomy" id="1162967"/>
    <lineage>
        <taxon>Bacteria</taxon>
        <taxon>Bacillati</taxon>
        <taxon>Actinomycetota</taxon>
        <taxon>Actinomycetes</taxon>
        <taxon>Micrococcales</taxon>
        <taxon>Microbacteriaceae</taxon>
        <taxon>Diaminobutyricimonas</taxon>
    </lineage>
</organism>
<evidence type="ECO:0000313" key="2">
    <source>
        <dbReference type="Proteomes" id="UP000228758"/>
    </source>
</evidence>
<protein>
    <recommendedName>
        <fullName evidence="3">Methyltransferase</fullName>
    </recommendedName>
</protein>
<dbReference type="EMBL" id="PGFF01000001">
    <property type="protein sequence ID" value="PJJ71901.1"/>
    <property type="molecule type" value="Genomic_DNA"/>
</dbReference>
<reference evidence="1 2" key="1">
    <citation type="submission" date="2017-11" db="EMBL/GenBank/DDBJ databases">
        <title>Genomic Encyclopedia of Archaeal and Bacterial Type Strains, Phase II (KMG-II): From Individual Species to Whole Genera.</title>
        <authorList>
            <person name="Goeker M."/>
        </authorList>
    </citation>
    <scope>NUCLEOTIDE SEQUENCE [LARGE SCALE GENOMIC DNA]</scope>
    <source>
        <strain evidence="1 2">DSM 27393</strain>
    </source>
</reference>
<proteinExistence type="predicted"/>